<evidence type="ECO:0000313" key="3">
    <source>
        <dbReference type="EMBL" id="MPM40859.1"/>
    </source>
</evidence>
<dbReference type="EMBL" id="VSSQ01009151">
    <property type="protein sequence ID" value="MPM40859.1"/>
    <property type="molecule type" value="Genomic_DNA"/>
</dbReference>
<feature type="domain" description="Polysaccharide pyruvyl transferase" evidence="2">
    <location>
        <begin position="57"/>
        <end position="392"/>
    </location>
</feature>
<dbReference type="Pfam" id="PF04230">
    <property type="entry name" value="PS_pyruv_trans"/>
    <property type="match status" value="1"/>
</dbReference>
<keyword evidence="1" id="KW-1133">Transmembrane helix</keyword>
<proteinExistence type="predicted"/>
<keyword evidence="1" id="KW-0472">Membrane</keyword>
<organism evidence="3">
    <name type="scientific">bioreactor metagenome</name>
    <dbReference type="NCBI Taxonomy" id="1076179"/>
    <lineage>
        <taxon>unclassified sequences</taxon>
        <taxon>metagenomes</taxon>
        <taxon>ecological metagenomes</taxon>
    </lineage>
</organism>
<gene>
    <name evidence="3" type="ORF">SDC9_87507</name>
</gene>
<sequence>MFNYWFSRQKTGQKIIEATPHFLIKLYLYFFKGLQVLQKPHRINHTIGIIGGTVTGNRGAESMLVTTIGFLKEKYPDADFRVFSYHPKQDRELVTDPRVQIMSSNPQSLVLRYFPFAFLYGLFAKIGIHIWTPSAVKRLRECSVLYDIGGITFAERGVYILFNIFTIWPAMLLGIPVIKLSQAMGPFNTVSNKLGARIFLNRCQKIYARGEITAKHLADFKLKKPEIHLAADIAFSYRPEFSLTNENPEKIEALVEKLSKLKTEKKTIIVFSPSTVVLKRLGSPNYEQLMLDAIKKIDRPDIHYVFLPNSNREGIEKTSNNDIIICKMIHTLAESQLDADLNSRIDWIDWGLNTKGIRDIIRYANLVVTSRFHCMVSALAECVPVYVIGWSHKYQEVLRMFDLEENAIDFSRANAETLAAEIERHLSEQEITRQKIALHLPEVKRSSASQF</sequence>
<dbReference type="PANTHER" id="PTHR36836:SF1">
    <property type="entry name" value="COLANIC ACID BIOSYNTHESIS PROTEIN WCAK"/>
    <property type="match status" value="1"/>
</dbReference>
<dbReference type="InterPro" id="IPR007345">
    <property type="entry name" value="Polysacch_pyruvyl_Trfase"/>
</dbReference>
<evidence type="ECO:0000256" key="1">
    <source>
        <dbReference type="SAM" id="Phobius"/>
    </source>
</evidence>
<name>A0A644ZJ45_9ZZZZ</name>
<accession>A0A644ZJ45</accession>
<reference evidence="3" key="1">
    <citation type="submission" date="2019-08" db="EMBL/GenBank/DDBJ databases">
        <authorList>
            <person name="Kucharzyk K."/>
            <person name="Murdoch R.W."/>
            <person name="Higgins S."/>
            <person name="Loffler F."/>
        </authorList>
    </citation>
    <scope>NUCLEOTIDE SEQUENCE</scope>
</reference>
<comment type="caution">
    <text evidence="3">The sequence shown here is derived from an EMBL/GenBank/DDBJ whole genome shotgun (WGS) entry which is preliminary data.</text>
</comment>
<dbReference type="PANTHER" id="PTHR36836">
    <property type="entry name" value="COLANIC ACID BIOSYNTHESIS PROTEIN WCAK"/>
    <property type="match status" value="1"/>
</dbReference>
<protein>
    <recommendedName>
        <fullName evidence="2">Polysaccharide pyruvyl transferase domain-containing protein</fullName>
    </recommendedName>
</protein>
<keyword evidence="1" id="KW-0812">Transmembrane</keyword>
<dbReference type="AlphaFoldDB" id="A0A644ZJ45"/>
<dbReference type="SUPFAM" id="SSF53756">
    <property type="entry name" value="UDP-Glycosyltransferase/glycogen phosphorylase"/>
    <property type="match status" value="1"/>
</dbReference>
<feature type="transmembrane region" description="Helical" evidence="1">
    <location>
        <begin position="158"/>
        <end position="178"/>
    </location>
</feature>
<feature type="transmembrane region" description="Helical" evidence="1">
    <location>
        <begin position="110"/>
        <end position="131"/>
    </location>
</feature>
<evidence type="ECO:0000259" key="2">
    <source>
        <dbReference type="Pfam" id="PF04230"/>
    </source>
</evidence>